<dbReference type="GO" id="GO:0005524">
    <property type="term" value="F:ATP binding"/>
    <property type="evidence" value="ECO:0007669"/>
    <property type="project" value="UniProtKB-KW"/>
</dbReference>
<dbReference type="AlphaFoldDB" id="A0A9X3S4T7"/>
<organism evidence="4 5">
    <name type="scientific">Solirubrobacter ginsenosidimutans</name>
    <dbReference type="NCBI Taxonomy" id="490573"/>
    <lineage>
        <taxon>Bacteria</taxon>
        <taxon>Bacillati</taxon>
        <taxon>Actinomycetota</taxon>
        <taxon>Thermoleophilia</taxon>
        <taxon>Solirubrobacterales</taxon>
        <taxon>Solirubrobacteraceae</taxon>
        <taxon>Solirubrobacter</taxon>
    </lineage>
</organism>
<keyword evidence="1" id="KW-0547">Nucleotide-binding</keyword>
<protein>
    <submittedName>
        <fullName evidence="4">ATP-binding protein</fullName>
    </submittedName>
</protein>
<dbReference type="GO" id="GO:0005737">
    <property type="term" value="C:cytoplasm"/>
    <property type="evidence" value="ECO:0007669"/>
    <property type="project" value="TreeGrafter"/>
</dbReference>
<dbReference type="SUPFAM" id="SSF52540">
    <property type="entry name" value="P-loop containing nucleoside triphosphate hydrolases"/>
    <property type="match status" value="1"/>
</dbReference>
<comment type="caution">
    <text evidence="4">The sequence shown here is derived from an EMBL/GenBank/DDBJ whole genome shotgun (WGS) entry which is preliminary data.</text>
</comment>
<sequence length="170" mass="18035">MSTSPARLFAAIVSHEGAAAVIHGPSGAGKSAVLANLERRAAAAGWRTHRASRDATERYVPYAAVRALFDPAPALLDVATRPIAETALSLYWHCAGLARQRPIALFVDDAQWADRASLKVLAQLARRTRNLPLLLVLATRPPEDDADPDVPAVFGALPGVESVCLQARAA</sequence>
<dbReference type="GO" id="GO:0004016">
    <property type="term" value="F:adenylate cyclase activity"/>
    <property type="evidence" value="ECO:0007669"/>
    <property type="project" value="TreeGrafter"/>
</dbReference>
<name>A0A9X3S4T7_9ACTN</name>
<evidence type="ECO:0000259" key="3">
    <source>
        <dbReference type="Pfam" id="PF13191"/>
    </source>
</evidence>
<keyword evidence="5" id="KW-1185">Reference proteome</keyword>
<dbReference type="EMBL" id="JAPDOD010000084">
    <property type="protein sequence ID" value="MDA0167010.1"/>
    <property type="molecule type" value="Genomic_DNA"/>
</dbReference>
<evidence type="ECO:0000256" key="2">
    <source>
        <dbReference type="ARBA" id="ARBA00022840"/>
    </source>
</evidence>
<proteinExistence type="predicted"/>
<accession>A0A9X3S4T7</accession>
<evidence type="ECO:0000256" key="1">
    <source>
        <dbReference type="ARBA" id="ARBA00022741"/>
    </source>
</evidence>
<dbReference type="PANTHER" id="PTHR16305">
    <property type="entry name" value="TESTICULAR SOLUBLE ADENYLYL CYCLASE"/>
    <property type="match status" value="1"/>
</dbReference>
<dbReference type="Proteomes" id="UP001149140">
    <property type="component" value="Unassembled WGS sequence"/>
</dbReference>
<reference evidence="4" key="1">
    <citation type="submission" date="2022-10" db="EMBL/GenBank/DDBJ databases">
        <title>The WGS of Solirubrobacter ginsenosidimutans DSM 21036.</title>
        <authorList>
            <person name="Jiang Z."/>
        </authorList>
    </citation>
    <scope>NUCLEOTIDE SEQUENCE</scope>
    <source>
        <strain evidence="4">DSM 21036</strain>
    </source>
</reference>
<dbReference type="RefSeq" id="WP_270046262.1">
    <property type="nucleotide sequence ID" value="NZ_JAPDOD010000084.1"/>
</dbReference>
<dbReference type="InterPro" id="IPR041664">
    <property type="entry name" value="AAA_16"/>
</dbReference>
<dbReference type="Pfam" id="PF13191">
    <property type="entry name" value="AAA_16"/>
    <property type="match status" value="1"/>
</dbReference>
<dbReference type="InterPro" id="IPR027417">
    <property type="entry name" value="P-loop_NTPase"/>
</dbReference>
<dbReference type="PANTHER" id="PTHR16305:SF28">
    <property type="entry name" value="GUANYLATE CYCLASE DOMAIN-CONTAINING PROTEIN"/>
    <property type="match status" value="1"/>
</dbReference>
<gene>
    <name evidence="4" type="ORF">OM076_42510</name>
</gene>
<evidence type="ECO:0000313" key="4">
    <source>
        <dbReference type="EMBL" id="MDA0167010.1"/>
    </source>
</evidence>
<keyword evidence="2 4" id="KW-0067">ATP-binding</keyword>
<feature type="domain" description="Orc1-like AAA ATPase" evidence="3">
    <location>
        <begin position="7"/>
        <end position="136"/>
    </location>
</feature>
<evidence type="ECO:0000313" key="5">
    <source>
        <dbReference type="Proteomes" id="UP001149140"/>
    </source>
</evidence>